<dbReference type="InterPro" id="IPR036388">
    <property type="entry name" value="WH-like_DNA-bd_sf"/>
</dbReference>
<dbReference type="PROSITE" id="PS51077">
    <property type="entry name" value="HTH_ICLR"/>
    <property type="match status" value="1"/>
</dbReference>
<dbReference type="EMBL" id="JBBKTW010000008">
    <property type="protein sequence ID" value="MEN2990816.1"/>
    <property type="molecule type" value="Genomic_DNA"/>
</dbReference>
<dbReference type="Gene3D" id="1.10.10.10">
    <property type="entry name" value="Winged helix-like DNA-binding domain superfamily/Winged helix DNA-binding domain"/>
    <property type="match status" value="1"/>
</dbReference>
<gene>
    <name evidence="6" type="ORF">WG926_21050</name>
</gene>
<feature type="domain" description="HTH iclR-type" evidence="4">
    <location>
        <begin position="5"/>
        <end position="67"/>
    </location>
</feature>
<sequence>MSNGNQSLQRGLAILSELERAAESLGVREIGRRLDLNPATTQRLVNTLLDEGFLARDTERNRYSLGYKALSLGTSLLNDNRLVSSSMEVLQGLTQALEVNTFLGSLLGDQVVYLLSLQSQGPISINSRTGQPLALHSTALAKVILADLPDSRALALIRARPLARFTGRTITGEDALLEHLHEIRRQGYATAIGENLTGIDSVGAVVRGSNGQVAGAISAAYAPTLQPGIRFDELTSRIVEAAREISLRLGCPASALPGERRAAAG</sequence>
<keyword evidence="1" id="KW-0805">Transcription regulation</keyword>
<dbReference type="Pfam" id="PF01614">
    <property type="entry name" value="IclR_C"/>
    <property type="match status" value="1"/>
</dbReference>
<keyword evidence="7" id="KW-1185">Reference proteome</keyword>
<dbReference type="InterPro" id="IPR005471">
    <property type="entry name" value="Tscrpt_reg_IclR_N"/>
</dbReference>
<dbReference type="PROSITE" id="PS51078">
    <property type="entry name" value="ICLR_ED"/>
    <property type="match status" value="1"/>
</dbReference>
<comment type="caution">
    <text evidence="6">The sequence shown here is derived from an EMBL/GenBank/DDBJ whole genome shotgun (WGS) entry which is preliminary data.</text>
</comment>
<dbReference type="Gene3D" id="3.30.450.40">
    <property type="match status" value="1"/>
</dbReference>
<keyword evidence="3" id="KW-0804">Transcription</keyword>
<evidence type="ECO:0000259" key="4">
    <source>
        <dbReference type="PROSITE" id="PS51077"/>
    </source>
</evidence>
<dbReference type="Proteomes" id="UP001413721">
    <property type="component" value="Unassembled WGS sequence"/>
</dbReference>
<dbReference type="InterPro" id="IPR036390">
    <property type="entry name" value="WH_DNA-bd_sf"/>
</dbReference>
<feature type="domain" description="IclR-ED" evidence="5">
    <location>
        <begin position="68"/>
        <end position="251"/>
    </location>
</feature>
<dbReference type="PANTHER" id="PTHR30136">
    <property type="entry name" value="HELIX-TURN-HELIX TRANSCRIPTIONAL REGULATOR, ICLR FAMILY"/>
    <property type="match status" value="1"/>
</dbReference>
<accession>A0ABU9YQ60</accession>
<name>A0ABU9YQ60_9PROT</name>
<dbReference type="SMART" id="SM00346">
    <property type="entry name" value="HTH_ICLR"/>
    <property type="match status" value="1"/>
</dbReference>
<evidence type="ECO:0000256" key="2">
    <source>
        <dbReference type="ARBA" id="ARBA00023125"/>
    </source>
</evidence>
<dbReference type="PANTHER" id="PTHR30136:SF24">
    <property type="entry name" value="HTH-TYPE TRANSCRIPTIONAL REPRESSOR ALLR"/>
    <property type="match status" value="1"/>
</dbReference>
<dbReference type="InterPro" id="IPR050707">
    <property type="entry name" value="HTH_MetabolicPath_Reg"/>
</dbReference>
<dbReference type="SUPFAM" id="SSF55781">
    <property type="entry name" value="GAF domain-like"/>
    <property type="match status" value="1"/>
</dbReference>
<protein>
    <submittedName>
        <fullName evidence="6">IclR family transcriptional regulator</fullName>
    </submittedName>
</protein>
<organism evidence="6 7">
    <name type="scientific">Tistrella arctica</name>
    <dbReference type="NCBI Taxonomy" id="3133430"/>
    <lineage>
        <taxon>Bacteria</taxon>
        <taxon>Pseudomonadati</taxon>
        <taxon>Pseudomonadota</taxon>
        <taxon>Alphaproteobacteria</taxon>
        <taxon>Geminicoccales</taxon>
        <taxon>Geminicoccaceae</taxon>
        <taxon>Tistrella</taxon>
    </lineage>
</organism>
<keyword evidence="2" id="KW-0238">DNA-binding</keyword>
<reference evidence="6 7" key="1">
    <citation type="submission" date="2024-03" db="EMBL/GenBank/DDBJ databases">
        <title>High-quality draft genome sequencing of Tistrella sp. BH-R2-4.</title>
        <authorList>
            <person name="Dong C."/>
        </authorList>
    </citation>
    <scope>NUCLEOTIDE SEQUENCE [LARGE SCALE GENOMIC DNA]</scope>
    <source>
        <strain evidence="6 7">BH-R2-4</strain>
    </source>
</reference>
<dbReference type="RefSeq" id="WP_345933356.1">
    <property type="nucleotide sequence ID" value="NZ_JBBKTV010000005.1"/>
</dbReference>
<evidence type="ECO:0000259" key="5">
    <source>
        <dbReference type="PROSITE" id="PS51078"/>
    </source>
</evidence>
<evidence type="ECO:0000313" key="6">
    <source>
        <dbReference type="EMBL" id="MEN2990816.1"/>
    </source>
</evidence>
<dbReference type="InterPro" id="IPR029016">
    <property type="entry name" value="GAF-like_dom_sf"/>
</dbReference>
<evidence type="ECO:0000256" key="3">
    <source>
        <dbReference type="ARBA" id="ARBA00023163"/>
    </source>
</evidence>
<proteinExistence type="predicted"/>
<dbReference type="Pfam" id="PF09339">
    <property type="entry name" value="HTH_IclR"/>
    <property type="match status" value="1"/>
</dbReference>
<dbReference type="SUPFAM" id="SSF46785">
    <property type="entry name" value="Winged helix' DNA-binding domain"/>
    <property type="match status" value="1"/>
</dbReference>
<evidence type="ECO:0000313" key="7">
    <source>
        <dbReference type="Proteomes" id="UP001413721"/>
    </source>
</evidence>
<dbReference type="InterPro" id="IPR014757">
    <property type="entry name" value="Tscrpt_reg_IclR_C"/>
</dbReference>
<evidence type="ECO:0000256" key="1">
    <source>
        <dbReference type="ARBA" id="ARBA00023015"/>
    </source>
</evidence>